<organism evidence="6 7">
    <name type="scientific">Methylomonas rapida</name>
    <dbReference type="NCBI Taxonomy" id="2963939"/>
    <lineage>
        <taxon>Bacteria</taxon>
        <taxon>Pseudomonadati</taxon>
        <taxon>Pseudomonadota</taxon>
        <taxon>Gammaproteobacteria</taxon>
        <taxon>Methylococcales</taxon>
        <taxon>Methylococcaceae</taxon>
        <taxon>Methylomonas</taxon>
    </lineage>
</organism>
<keyword evidence="3" id="KW-0677">Repeat</keyword>
<comment type="function">
    <text evidence="1">Required for maximal bacterial cellulose synthesis.</text>
</comment>
<dbReference type="EMBL" id="CP113517">
    <property type="protein sequence ID" value="WAR45936.1"/>
    <property type="molecule type" value="Genomic_DNA"/>
</dbReference>
<reference evidence="6" key="1">
    <citation type="submission" date="2022-11" db="EMBL/GenBank/DDBJ databases">
        <title>Methylomonas rapida sp. nov., Carotenoid-Producing Obligate Methanotrophs with High Growth Characteristics and Biotechnological Potential.</title>
        <authorList>
            <person name="Tikhonova E.N."/>
            <person name="Suleimanov R.Z."/>
            <person name="Miroshnikov K."/>
            <person name="Oshkin I.Y."/>
            <person name="Belova S.E."/>
            <person name="Danilova O.V."/>
            <person name="Ashikhmin A."/>
            <person name="Konopkin A."/>
            <person name="But S.Y."/>
            <person name="Khmelenina V.N."/>
            <person name="Kuznetsov N."/>
            <person name="Pimenov N.V."/>
            <person name="Dedysh S.N."/>
        </authorList>
    </citation>
    <scope>NUCLEOTIDE SEQUENCE</scope>
    <source>
        <strain evidence="6">MP1</strain>
    </source>
</reference>
<dbReference type="InterPro" id="IPR008410">
    <property type="entry name" value="BCSC_C"/>
</dbReference>
<evidence type="ECO:0000256" key="4">
    <source>
        <dbReference type="ARBA" id="ARBA00022803"/>
    </source>
</evidence>
<protein>
    <submittedName>
        <fullName evidence="6">Cellulose synthase subunit BcsC-related outer membrane protein</fullName>
    </submittedName>
</protein>
<evidence type="ECO:0000259" key="5">
    <source>
        <dbReference type="Pfam" id="PF05420"/>
    </source>
</evidence>
<dbReference type="Pfam" id="PF05420">
    <property type="entry name" value="BCSC_C"/>
    <property type="match status" value="1"/>
</dbReference>
<sequence length="821" mass="90660">MSKTRVFYCLPLLLAELCRADVSAVVQQPLGSAPLPASQSPVQPGPDERILWSLFHAGKIEALKRQITDLRQRFPDWQVPADLQKALGRPSVKTTPATQARTKRPATTAKIKDACAGIDRQWAALEAQVVRGQHQAAVTGYARILQDCRNPDLMEATLEKAAILPGRDDYFRLTALASDRVPETERQHLEYQWLKNAYLTGSTDAVPVQAISETELQPWLERFEDADLAVVIAWRYFDGQAYRKAHDWFAKAEAWQPLHGDVKLGKMLCLEKLQDYDAALAVYPAGASDARIDEVAARLYKLKAWQDIQAARLAQAEQNLAKARALLTNPDPEIQQIEAWIADGRRHHAKAANLFADLYRQAPDNPDYARAYVRNQSRANRDELALNAEQSGGLLQDEYAQLLGRELYQRKQFLAAQDKTPTQFPNLVNIDAPSADLGVYARHKSGEPGRGRLDILKLPTASGTFTVDGIHTFTLSMSRMELDAGRAAACTALGSLSPKDSSACNPSDLRAFDPTGKLTNGLETDFLYRMDGWFSPYVRLGHTPTGGVIDPTITFDVGFVQQTETGNWSMNVYSQPVRQSILSYTGIRDPYHGQAVGLNTDAKQQEWGRVLRSGIRAAGFHSFAERWGISAAAEVAMLNGENVADNTAVAVSLNPSFNIPLAGFDYFSIGPAFAYEHYEKNLSHFTLGHGGYFSPEHYINVGPSLQFLSEEGRPLVFKGHVNAGVQLIEEADAPWFPLLAPGLGKYEAKDGFSLSDALDIELKGVWLLAPNLQLGAGAAVRHTANYEDFSGGLFVRVFFQDRKASYSTDIPNAMFNGIQAY</sequence>
<evidence type="ECO:0000313" key="7">
    <source>
        <dbReference type="Proteomes" id="UP001162780"/>
    </source>
</evidence>
<keyword evidence="2" id="KW-0732">Signal</keyword>
<dbReference type="Gene3D" id="1.25.40.10">
    <property type="entry name" value="Tetratricopeptide repeat domain"/>
    <property type="match status" value="1"/>
</dbReference>
<dbReference type="Proteomes" id="UP001162780">
    <property type="component" value="Chromosome"/>
</dbReference>
<evidence type="ECO:0000256" key="2">
    <source>
        <dbReference type="ARBA" id="ARBA00022729"/>
    </source>
</evidence>
<keyword evidence="4" id="KW-0802">TPR repeat</keyword>
<dbReference type="InterPro" id="IPR011990">
    <property type="entry name" value="TPR-like_helical_dom_sf"/>
</dbReference>
<evidence type="ECO:0000256" key="3">
    <source>
        <dbReference type="ARBA" id="ARBA00022737"/>
    </source>
</evidence>
<name>A0ABY7GN76_9GAMM</name>
<proteinExistence type="predicted"/>
<evidence type="ECO:0000256" key="1">
    <source>
        <dbReference type="ARBA" id="ARBA00003476"/>
    </source>
</evidence>
<feature type="domain" description="Cellulose synthase operon C C-terminal" evidence="5">
    <location>
        <begin position="462"/>
        <end position="799"/>
    </location>
</feature>
<keyword evidence="7" id="KW-1185">Reference proteome</keyword>
<gene>
    <name evidence="6" type="ORF">NM686_005305</name>
</gene>
<evidence type="ECO:0000313" key="6">
    <source>
        <dbReference type="EMBL" id="WAR45936.1"/>
    </source>
</evidence>
<accession>A0ABY7GN76</accession>
<dbReference type="RefSeq" id="WP_255186843.1">
    <property type="nucleotide sequence ID" value="NZ_CP113517.1"/>
</dbReference>